<evidence type="ECO:0000256" key="1">
    <source>
        <dbReference type="ARBA" id="ARBA00002521"/>
    </source>
</evidence>
<evidence type="ECO:0000256" key="5">
    <source>
        <dbReference type="ARBA" id="ARBA00022801"/>
    </source>
</evidence>
<dbReference type="NCBIfam" id="TIGR00500">
    <property type="entry name" value="met_pdase_I"/>
    <property type="match status" value="1"/>
</dbReference>
<name>D3SQE4_THEAH</name>
<dbReference type="PANTHER" id="PTHR43330:SF27">
    <property type="entry name" value="METHIONINE AMINOPEPTIDASE"/>
    <property type="match status" value="1"/>
</dbReference>
<dbReference type="GO" id="GO:0070006">
    <property type="term" value="F:metalloaminopeptidase activity"/>
    <property type="evidence" value="ECO:0007669"/>
    <property type="project" value="UniProtKB-UniRule"/>
</dbReference>
<sequence length="278" mass="30658">MKVELYSFKEIEKIKRACDVVVDVLEEVASHVKPGISTEELDRIALDTVRRLGAKPAFLHYKPPFSKVAYPASLCVSVNQAVVHGLPKKEIVLKEGDIVSLDFGAVLDGYAGDSAITVPVGHIEEDKRRLLMATLEALEEAVKACWPGNWVSDITQAIYRTAQKWGVYPCKGLGGHGIGRRVHEAPFVPNHPEDARYEKDTKLRRGMVLAIEPMLALGTADTIHDGDGWTVVTADGSPSAHFEYVVAITGEGPLVLTQFKRYNLKEVFDGKEERPRTV</sequence>
<dbReference type="HOGENOM" id="CLU_015857_0_1_0"/>
<keyword evidence="5 6" id="KW-0378">Hydrolase</keyword>
<feature type="binding site" evidence="6">
    <location>
        <position position="212"/>
    </location>
    <ligand>
        <name>a divalent metal cation</name>
        <dbReference type="ChEBI" id="CHEBI:60240"/>
        <label>2</label>
        <note>catalytic</note>
    </ligand>
</feature>
<evidence type="ECO:0000259" key="8">
    <source>
        <dbReference type="Pfam" id="PF00557"/>
    </source>
</evidence>
<evidence type="ECO:0000256" key="7">
    <source>
        <dbReference type="RuleBase" id="RU003653"/>
    </source>
</evidence>
<dbReference type="InterPro" id="IPR001714">
    <property type="entry name" value="Pept_M24_MAP"/>
</dbReference>
<feature type="binding site" evidence="6">
    <location>
        <position position="176"/>
    </location>
    <ligand>
        <name>a divalent metal cation</name>
        <dbReference type="ChEBI" id="CHEBI:60240"/>
        <label>2</label>
        <note>catalytic</note>
    </ligand>
</feature>
<dbReference type="InterPro" id="IPR036005">
    <property type="entry name" value="Creatinase/aminopeptidase-like"/>
</dbReference>
<keyword evidence="4 6" id="KW-0479">Metal-binding</keyword>
<comment type="subunit">
    <text evidence="6">Monomer.</text>
</comment>
<dbReference type="OrthoDB" id="9802055at2"/>
<dbReference type="eggNOG" id="COG0024">
    <property type="taxonomic scope" value="Bacteria"/>
</dbReference>
<dbReference type="EC" id="3.4.11.18" evidence="6 7"/>
<feature type="binding site" evidence="6">
    <location>
        <position position="183"/>
    </location>
    <ligand>
        <name>substrate</name>
    </ligand>
</feature>
<organism evidence="9 10">
    <name type="scientific">Thermocrinis albus (strain DSM 14484 / JCM 11386 / HI 11/12)</name>
    <dbReference type="NCBI Taxonomy" id="638303"/>
    <lineage>
        <taxon>Bacteria</taxon>
        <taxon>Pseudomonadati</taxon>
        <taxon>Aquificota</taxon>
        <taxon>Aquificia</taxon>
        <taxon>Aquificales</taxon>
        <taxon>Aquificaceae</taxon>
        <taxon>Thermocrinis</taxon>
    </lineage>
</organism>
<dbReference type="EMBL" id="CP001931">
    <property type="protein sequence ID" value="ADC89381.1"/>
    <property type="molecule type" value="Genomic_DNA"/>
</dbReference>
<comment type="catalytic activity">
    <reaction evidence="6 7">
        <text>Release of N-terminal amino acids, preferentially methionine, from peptides and arylamides.</text>
        <dbReference type="EC" id="3.4.11.18"/>
    </reaction>
</comment>
<dbReference type="HAMAP" id="MF_01974">
    <property type="entry name" value="MetAP_1"/>
    <property type="match status" value="1"/>
</dbReference>
<evidence type="ECO:0000313" key="9">
    <source>
        <dbReference type="EMBL" id="ADC89381.1"/>
    </source>
</evidence>
<dbReference type="GO" id="GO:0006508">
    <property type="term" value="P:proteolysis"/>
    <property type="evidence" value="ECO:0007669"/>
    <property type="project" value="UniProtKB-KW"/>
</dbReference>
<keyword evidence="2 6" id="KW-0031">Aminopeptidase</keyword>
<dbReference type="Gene3D" id="3.90.230.10">
    <property type="entry name" value="Creatinase/methionine aminopeptidase superfamily"/>
    <property type="match status" value="1"/>
</dbReference>
<feature type="binding site" evidence="6">
    <location>
        <position position="113"/>
    </location>
    <ligand>
        <name>a divalent metal cation</name>
        <dbReference type="ChEBI" id="CHEBI:60240"/>
        <label>2</label>
        <note>catalytic</note>
    </ligand>
</feature>
<dbReference type="RefSeq" id="WP_012991787.1">
    <property type="nucleotide sequence ID" value="NC_013894.1"/>
</dbReference>
<keyword evidence="3 6" id="KW-0645">Protease</keyword>
<gene>
    <name evidence="6" type="primary">map</name>
    <name evidence="9" type="ordered locus">Thal_0748</name>
</gene>
<evidence type="ECO:0000256" key="4">
    <source>
        <dbReference type="ARBA" id="ARBA00022723"/>
    </source>
</evidence>
<comment type="cofactor">
    <cofactor evidence="6">
        <name>Co(2+)</name>
        <dbReference type="ChEBI" id="CHEBI:48828"/>
    </cofactor>
    <cofactor evidence="6">
        <name>Zn(2+)</name>
        <dbReference type="ChEBI" id="CHEBI:29105"/>
    </cofactor>
    <cofactor evidence="6">
        <name>Mn(2+)</name>
        <dbReference type="ChEBI" id="CHEBI:29035"/>
    </cofactor>
    <cofactor evidence="6">
        <name>Fe(2+)</name>
        <dbReference type="ChEBI" id="CHEBI:29033"/>
    </cofactor>
    <text evidence="6">Binds 2 divalent metal cations per subunit. Has a high-affinity and a low affinity metal-binding site. The true nature of the physiological cofactor is under debate. The enzyme is active with cobalt, zinc, manganese or divalent iron ions. Most likely, methionine aminopeptidases function as mononuclear Fe(2+)-metalloproteases under physiological conditions, and the catalytically relevant metal-binding site has been assigned to the histidine-containing high-affinity site.</text>
</comment>
<feature type="binding site" evidence="6">
    <location>
        <position position="243"/>
    </location>
    <ligand>
        <name>a divalent metal cation</name>
        <dbReference type="ChEBI" id="CHEBI:60240"/>
        <label>2</label>
        <note>catalytic</note>
    </ligand>
</feature>
<comment type="function">
    <text evidence="1 6">Removes the N-terminal methionine from nascent proteins. The N-terminal methionine is often cleaved when the second residue in the primary sequence is small and uncharged (Met-Ala-, Cys, Gly, Pro, Ser, Thr, or Val). Requires deformylation of the N(alpha)-formylated initiator methionine before it can be hydrolyzed.</text>
</comment>
<dbReference type="InterPro" id="IPR000994">
    <property type="entry name" value="Pept_M24"/>
</dbReference>
<evidence type="ECO:0000256" key="2">
    <source>
        <dbReference type="ARBA" id="ARBA00022438"/>
    </source>
</evidence>
<accession>D3SQE4</accession>
<feature type="domain" description="Peptidase M24" evidence="8">
    <location>
        <begin position="12"/>
        <end position="249"/>
    </location>
</feature>
<dbReference type="PRINTS" id="PR00599">
    <property type="entry name" value="MAPEPTIDASE"/>
</dbReference>
<evidence type="ECO:0000313" key="10">
    <source>
        <dbReference type="Proteomes" id="UP000002043"/>
    </source>
</evidence>
<dbReference type="Proteomes" id="UP000002043">
    <property type="component" value="Chromosome"/>
</dbReference>
<proteinExistence type="inferred from homology"/>
<dbReference type="STRING" id="638303.Thal_0748"/>
<dbReference type="PANTHER" id="PTHR43330">
    <property type="entry name" value="METHIONINE AMINOPEPTIDASE"/>
    <property type="match status" value="1"/>
</dbReference>
<dbReference type="GO" id="GO:0004239">
    <property type="term" value="F:initiator methionyl aminopeptidase activity"/>
    <property type="evidence" value="ECO:0007669"/>
    <property type="project" value="UniProtKB-UniRule"/>
</dbReference>
<feature type="binding site" evidence="6">
    <location>
        <position position="113"/>
    </location>
    <ligand>
        <name>a divalent metal cation</name>
        <dbReference type="ChEBI" id="CHEBI:60240"/>
        <label>1</label>
    </ligand>
</feature>
<reference evidence="10" key="1">
    <citation type="journal article" date="2010" name="Stand. Genomic Sci.">
        <title>Complete genome sequence of Thermocrinis albus type strain (HI 11/12T).</title>
        <authorList>
            <person name="Wirth R."/>
            <person name="Sikorski J."/>
            <person name="Brambilla E."/>
            <person name="Misra M."/>
            <person name="Lapidus A."/>
            <person name="Copeland A."/>
            <person name="Nolan M."/>
            <person name="Lucas S."/>
            <person name="Chen F."/>
            <person name="Tice H."/>
            <person name="Cheng J.F."/>
            <person name="Han C."/>
            <person name="Detter J.C."/>
            <person name="Tapia R."/>
            <person name="Bruce D."/>
            <person name="Goodwin L."/>
            <person name="Pitluck S."/>
            <person name="Pati A."/>
            <person name="Anderson I."/>
            <person name="Ivanova N."/>
            <person name="Mavromatis K."/>
            <person name="Mikhailova N."/>
            <person name="Chen A."/>
            <person name="Palaniappan K."/>
            <person name="Bilek Y."/>
            <person name="Hader T."/>
            <person name="Land M."/>
            <person name="Hauser L."/>
            <person name="Chang Y.J."/>
            <person name="Jeffries C.D."/>
            <person name="Tindall B.J."/>
            <person name="Rohde M."/>
            <person name="Goker M."/>
            <person name="Bristow J."/>
            <person name="Eisen J.A."/>
            <person name="Markowitz V."/>
            <person name="Hugenholtz P."/>
            <person name="Kyrpides N.C."/>
            <person name="Klenk H.P."/>
        </authorList>
    </citation>
    <scope>NUCLEOTIDE SEQUENCE [LARGE SCALE GENOMIC DNA]</scope>
    <source>
        <strain evidence="10">DSM 14484 / JCM 11386 / HI 11/12</strain>
    </source>
</reference>
<dbReference type="InterPro" id="IPR002467">
    <property type="entry name" value="Pept_M24A_MAP1"/>
</dbReference>
<dbReference type="AlphaFoldDB" id="D3SQE4"/>
<dbReference type="Pfam" id="PF00557">
    <property type="entry name" value="Peptidase_M24"/>
    <property type="match status" value="1"/>
</dbReference>
<dbReference type="KEGG" id="tal:Thal_0748"/>
<dbReference type="SUPFAM" id="SSF55920">
    <property type="entry name" value="Creatinase/aminopeptidase"/>
    <property type="match status" value="1"/>
</dbReference>
<dbReference type="GO" id="GO:0046872">
    <property type="term" value="F:metal ion binding"/>
    <property type="evidence" value="ECO:0007669"/>
    <property type="project" value="UniProtKB-UniRule"/>
</dbReference>
<evidence type="ECO:0000256" key="6">
    <source>
        <dbReference type="HAMAP-Rule" id="MF_01974"/>
    </source>
</evidence>
<comment type="similarity">
    <text evidence="6">Belongs to the peptidase M24A family. Methionine aminopeptidase type 1 subfamily.</text>
</comment>
<protein>
    <recommendedName>
        <fullName evidence="6 7">Methionine aminopeptidase</fullName>
        <shortName evidence="6">MAP</shortName>
        <shortName evidence="6">MetAP</shortName>
        <ecNumber evidence="6 7">3.4.11.18</ecNumber>
    </recommendedName>
    <alternativeName>
        <fullName evidence="6">Peptidase M</fullName>
    </alternativeName>
</protein>
<evidence type="ECO:0000256" key="3">
    <source>
        <dbReference type="ARBA" id="ARBA00022670"/>
    </source>
</evidence>
<dbReference type="GO" id="GO:0005829">
    <property type="term" value="C:cytosol"/>
    <property type="evidence" value="ECO:0007669"/>
    <property type="project" value="TreeGrafter"/>
</dbReference>
<feature type="binding site" evidence="6">
    <location>
        <position position="102"/>
    </location>
    <ligand>
        <name>a divalent metal cation</name>
        <dbReference type="ChEBI" id="CHEBI:60240"/>
        <label>1</label>
    </ligand>
</feature>
<feature type="binding site" evidence="6">
    <location>
        <position position="84"/>
    </location>
    <ligand>
        <name>substrate</name>
    </ligand>
</feature>
<dbReference type="CDD" id="cd01086">
    <property type="entry name" value="MetAP1"/>
    <property type="match status" value="1"/>
</dbReference>
<feature type="binding site" evidence="6">
    <location>
        <position position="243"/>
    </location>
    <ligand>
        <name>a divalent metal cation</name>
        <dbReference type="ChEBI" id="CHEBI:60240"/>
        <label>1</label>
    </ligand>
</feature>
<keyword evidence="10" id="KW-1185">Reference proteome</keyword>